<evidence type="ECO:0000313" key="3">
    <source>
        <dbReference type="EMBL" id="CAL8072732.1"/>
    </source>
</evidence>
<evidence type="ECO:0000259" key="2">
    <source>
        <dbReference type="SMART" id="SM00587"/>
    </source>
</evidence>
<feature type="domain" description="CHK kinase-like" evidence="2">
    <location>
        <begin position="242"/>
        <end position="459"/>
    </location>
</feature>
<dbReference type="InterPro" id="IPR012877">
    <property type="entry name" value="Dhs-27"/>
</dbReference>
<dbReference type="Proteomes" id="UP001642540">
    <property type="component" value="Unassembled WGS sequence"/>
</dbReference>
<dbReference type="InterPro" id="IPR004119">
    <property type="entry name" value="EcKL"/>
</dbReference>
<sequence length="516" mass="59749">MSLTPLDAMIESSENTDSEEGSGVDDNAQNKWISELLRKYLLKYVRDFLAKRKDGIPSPVTSTININILDGNGNSKNNPDVNSLIHRSDPEQIMTTYSEQDDLEEKAMNNLRELDIIDIDITEETALGDDRITYLSRILSVAVNYSVAGASHFLEWIVKVPSKFFDERNLARETLVYLREVSFYMNILENIKMWLEHNCTPPSSDSQRILLNVPTCYYAYFQESNNDFDPEIYEFPNSEYTLILEDLRAQGFGKRHYSMGLTVEEATEAVREIAKFHVISWAMEQHSHEENLRWPNLLMWEDLHKIALTMVQQGFMHLRGFRTHQLKDSTQIRQVDRLLALESRLPNILEGLLKPLPPPAVTSLIHMDLWTDNLLFRETIESNQMETNEGHGEQVEGATQEVDMELDCMILDWQMVSYGRITHDLALLIMTSLDAQTRRTQAMSLLKFYFETFERIAKCFKLEVPFEFMDFVDQYRSSCLLATLLSVGRMDLIVSEQSTLVRFFNALEDLQDEDLI</sequence>
<dbReference type="Gene3D" id="3.90.1200.10">
    <property type="match status" value="1"/>
</dbReference>
<dbReference type="PANTHER" id="PTHR11012">
    <property type="entry name" value="PROTEIN KINASE-LIKE DOMAIN-CONTAINING"/>
    <property type="match status" value="1"/>
</dbReference>
<accession>A0ABP1PR91</accession>
<dbReference type="EMBL" id="CAXLJM020000007">
    <property type="protein sequence ID" value="CAL8072732.1"/>
    <property type="molecule type" value="Genomic_DNA"/>
</dbReference>
<comment type="caution">
    <text evidence="3">The sequence shown here is derived from an EMBL/GenBank/DDBJ whole genome shotgun (WGS) entry which is preliminary data.</text>
</comment>
<feature type="region of interest" description="Disordered" evidence="1">
    <location>
        <begin position="1"/>
        <end position="26"/>
    </location>
</feature>
<evidence type="ECO:0000313" key="4">
    <source>
        <dbReference type="Proteomes" id="UP001642540"/>
    </source>
</evidence>
<reference evidence="3 4" key="1">
    <citation type="submission" date="2024-08" db="EMBL/GenBank/DDBJ databases">
        <authorList>
            <person name="Cucini C."/>
            <person name="Frati F."/>
        </authorList>
    </citation>
    <scope>NUCLEOTIDE SEQUENCE [LARGE SCALE GENOMIC DNA]</scope>
</reference>
<name>A0ABP1PR91_9HEXA</name>
<dbReference type="InterPro" id="IPR015897">
    <property type="entry name" value="CHK_kinase-like"/>
</dbReference>
<dbReference type="PANTHER" id="PTHR11012:SF58">
    <property type="entry name" value="CHK KINASE-LIKE DOMAIN-CONTAINING PROTEIN"/>
    <property type="match status" value="1"/>
</dbReference>
<protein>
    <recommendedName>
        <fullName evidence="2">CHK kinase-like domain-containing protein</fullName>
    </recommendedName>
</protein>
<gene>
    <name evidence="3" type="ORF">ODALV1_LOCUS2298</name>
</gene>
<dbReference type="Pfam" id="PF02958">
    <property type="entry name" value="EcKL"/>
    <property type="match status" value="1"/>
</dbReference>
<dbReference type="SMART" id="SM00587">
    <property type="entry name" value="CHK"/>
    <property type="match status" value="1"/>
</dbReference>
<dbReference type="SUPFAM" id="SSF56112">
    <property type="entry name" value="Protein kinase-like (PK-like)"/>
    <property type="match status" value="1"/>
</dbReference>
<feature type="compositionally biased region" description="Acidic residues" evidence="1">
    <location>
        <begin position="14"/>
        <end position="23"/>
    </location>
</feature>
<organism evidence="3 4">
    <name type="scientific">Orchesella dallaii</name>
    <dbReference type="NCBI Taxonomy" id="48710"/>
    <lineage>
        <taxon>Eukaryota</taxon>
        <taxon>Metazoa</taxon>
        <taxon>Ecdysozoa</taxon>
        <taxon>Arthropoda</taxon>
        <taxon>Hexapoda</taxon>
        <taxon>Collembola</taxon>
        <taxon>Entomobryomorpha</taxon>
        <taxon>Entomobryoidea</taxon>
        <taxon>Orchesellidae</taxon>
        <taxon>Orchesellinae</taxon>
        <taxon>Orchesella</taxon>
    </lineage>
</organism>
<keyword evidence="4" id="KW-1185">Reference proteome</keyword>
<dbReference type="InterPro" id="IPR011009">
    <property type="entry name" value="Kinase-like_dom_sf"/>
</dbReference>
<evidence type="ECO:0000256" key="1">
    <source>
        <dbReference type="SAM" id="MobiDB-lite"/>
    </source>
</evidence>
<proteinExistence type="predicted"/>
<dbReference type="Pfam" id="PF07914">
    <property type="entry name" value="DUF1679"/>
    <property type="match status" value="1"/>
</dbReference>